<feature type="non-terminal residue" evidence="1">
    <location>
        <position position="1"/>
    </location>
</feature>
<gene>
    <name evidence="1" type="ORF">CVH13_01626</name>
</gene>
<comment type="caution">
    <text evidence="1">The sequence shown here is derived from an EMBL/GenBank/DDBJ whole genome shotgun (WGS) entry which is preliminary data.</text>
</comment>
<evidence type="ECO:0000313" key="2">
    <source>
        <dbReference type="Proteomes" id="UP000233649"/>
    </source>
</evidence>
<dbReference type="EMBL" id="PHFD01000378">
    <property type="protein sequence ID" value="PKH45102.1"/>
    <property type="molecule type" value="Genomic_DNA"/>
</dbReference>
<proteinExistence type="predicted"/>
<name>A0A2J1DSJ7_9CHLR</name>
<accession>A0A2J1DSJ7</accession>
<organism evidence="1 2">
    <name type="scientific">Dehalococcoides mccartyi</name>
    <dbReference type="NCBI Taxonomy" id="61435"/>
    <lineage>
        <taxon>Bacteria</taxon>
        <taxon>Bacillati</taxon>
        <taxon>Chloroflexota</taxon>
        <taxon>Dehalococcoidia</taxon>
        <taxon>Dehalococcoidales</taxon>
        <taxon>Dehalococcoidaceae</taxon>
        <taxon>Dehalococcoides</taxon>
    </lineage>
</organism>
<reference evidence="1 2" key="1">
    <citation type="journal article" date="2017" name="FEMS Microbiol. Ecol.">
        <title>Reconstructed genomes of novel Dehalococcoides mccartyi strains from 1,2,3,4-tetrachlorodibenzo-p-dioxin-dechlorinating enrichment cultures reveal divergent reductive dehalogenase gene profiles.</title>
        <authorList>
            <person name="Dam H.T."/>
            <person name="Vollmers J."/>
            <person name="Kaster A.K."/>
            <person name="Haggblom M.M."/>
        </authorList>
    </citation>
    <scope>NUCLEOTIDE SEQUENCE [LARGE SCALE GENOMIC DNA]</scope>
    <source>
        <strain evidence="1 2">H1-3-2.001</strain>
    </source>
</reference>
<sequence length="47" mass="5104">AEASGRIVEIKKQTTLKIVAAFDALNDDELAMFALLNKKLAEKITGN</sequence>
<evidence type="ECO:0000313" key="1">
    <source>
        <dbReference type="EMBL" id="PKH45102.1"/>
    </source>
</evidence>
<dbReference type="Proteomes" id="UP000233649">
    <property type="component" value="Unassembled WGS sequence"/>
</dbReference>
<dbReference type="AlphaFoldDB" id="A0A2J1DSJ7"/>
<protein>
    <submittedName>
        <fullName evidence="1">MarR family transcriptional regulator</fullName>
    </submittedName>
</protein>